<dbReference type="PANTHER" id="PTHR38342">
    <property type="entry name" value="SLR5037 PROTEIN"/>
    <property type="match status" value="1"/>
</dbReference>
<evidence type="ECO:0000313" key="2">
    <source>
        <dbReference type="EMBL" id="ROR45678.1"/>
    </source>
</evidence>
<dbReference type="Pfam" id="PF03625">
    <property type="entry name" value="DUF302"/>
    <property type="match status" value="1"/>
</dbReference>
<accession>A0A8G1XE16</accession>
<dbReference type="Proteomes" id="UP000267408">
    <property type="component" value="Unassembled WGS sequence"/>
</dbReference>
<dbReference type="OrthoDB" id="9791067at2"/>
<dbReference type="RefSeq" id="WP_123557754.1">
    <property type="nucleotide sequence ID" value="NZ_RJVJ01000001.1"/>
</dbReference>
<dbReference type="PIRSF" id="PIRSF021774">
    <property type="entry name" value="UCP021774"/>
    <property type="match status" value="1"/>
</dbReference>
<gene>
    <name evidence="2" type="ORF">EDD39_3921</name>
</gene>
<dbReference type="EMBL" id="RJVJ01000001">
    <property type="protein sequence ID" value="ROR45678.1"/>
    <property type="molecule type" value="Genomic_DNA"/>
</dbReference>
<evidence type="ECO:0000313" key="3">
    <source>
        <dbReference type="Proteomes" id="UP000267408"/>
    </source>
</evidence>
<dbReference type="CDD" id="cd14797">
    <property type="entry name" value="DUF302"/>
    <property type="match status" value="1"/>
</dbReference>
<dbReference type="Gene3D" id="3.30.310.70">
    <property type="entry name" value="TT1751-like domain"/>
    <property type="match status" value="1"/>
</dbReference>
<dbReference type="PANTHER" id="PTHR38342:SF1">
    <property type="entry name" value="SLR5037 PROTEIN"/>
    <property type="match status" value="1"/>
</dbReference>
<comment type="caution">
    <text evidence="2">The sequence shown here is derived from an EMBL/GenBank/DDBJ whole genome shotgun (WGS) entry which is preliminary data.</text>
</comment>
<dbReference type="InterPro" id="IPR005180">
    <property type="entry name" value="DUF302"/>
</dbReference>
<dbReference type="SUPFAM" id="SSF103247">
    <property type="entry name" value="TT1751-like"/>
    <property type="match status" value="1"/>
</dbReference>
<dbReference type="AlphaFoldDB" id="A0A8G1XE16"/>
<organism evidence="2 3">
    <name type="scientific">Kitasatospora cineracea</name>
    <dbReference type="NCBI Taxonomy" id="88074"/>
    <lineage>
        <taxon>Bacteria</taxon>
        <taxon>Bacillati</taxon>
        <taxon>Actinomycetota</taxon>
        <taxon>Actinomycetes</taxon>
        <taxon>Kitasatosporales</taxon>
        <taxon>Streptomycetaceae</taxon>
        <taxon>Kitasatospora</taxon>
    </lineage>
</organism>
<evidence type="ECO:0000259" key="1">
    <source>
        <dbReference type="Pfam" id="PF03625"/>
    </source>
</evidence>
<dbReference type="InterPro" id="IPR035923">
    <property type="entry name" value="TT1751-like_sf"/>
</dbReference>
<feature type="domain" description="DUF302" evidence="1">
    <location>
        <begin position="46"/>
        <end position="110"/>
    </location>
</feature>
<sequence>MANTHAPSDAHPGGITATLTGTTFAEAADRVRAALAEQGFGILTEIDMTATLRAKLGVELEDYLVLGACNPPLAHRALEADRRIGLLLPCNVVLRTAPDGTAVLVEAMDPQLMVQFTGRPELAGIADDAVARLRTAFASLTA</sequence>
<dbReference type="InterPro" id="IPR016796">
    <property type="entry name" value="UCP021774"/>
</dbReference>
<proteinExistence type="predicted"/>
<name>A0A8G1XE16_9ACTN</name>
<reference evidence="2 3" key="1">
    <citation type="submission" date="2018-11" db="EMBL/GenBank/DDBJ databases">
        <title>Sequencing the genomes of 1000 actinobacteria strains.</title>
        <authorList>
            <person name="Klenk H.-P."/>
        </authorList>
    </citation>
    <scope>NUCLEOTIDE SEQUENCE [LARGE SCALE GENOMIC DNA]</scope>
    <source>
        <strain evidence="2 3">DSM 44780</strain>
    </source>
</reference>
<protein>
    <submittedName>
        <fullName evidence="2">Uncharacterized protein (DUF302 family)</fullName>
    </submittedName>
</protein>